<protein>
    <recommendedName>
        <fullName evidence="4">C2H2-type domain-containing protein</fullName>
    </recommendedName>
</protein>
<dbReference type="OrthoDB" id="3437960at2759"/>
<feature type="coiled-coil region" evidence="2">
    <location>
        <begin position="209"/>
        <end position="255"/>
    </location>
</feature>
<dbReference type="PROSITE" id="PS00028">
    <property type="entry name" value="ZINC_FINGER_C2H2_1"/>
    <property type="match status" value="1"/>
</dbReference>
<dbReference type="AlphaFoldDB" id="A0A0L0HFE3"/>
<feature type="compositionally biased region" description="Polar residues" evidence="3">
    <location>
        <begin position="102"/>
        <end position="114"/>
    </location>
</feature>
<feature type="compositionally biased region" description="Polar residues" evidence="3">
    <location>
        <begin position="1"/>
        <end position="21"/>
    </location>
</feature>
<dbReference type="VEuPathDB" id="FungiDB:SPPG_04904"/>
<evidence type="ECO:0000313" key="6">
    <source>
        <dbReference type="Proteomes" id="UP000053201"/>
    </source>
</evidence>
<dbReference type="GO" id="GO:0008270">
    <property type="term" value="F:zinc ion binding"/>
    <property type="evidence" value="ECO:0007669"/>
    <property type="project" value="UniProtKB-KW"/>
</dbReference>
<accession>A0A0L0HFE3</accession>
<dbReference type="PROSITE" id="PS50157">
    <property type="entry name" value="ZINC_FINGER_C2H2_2"/>
    <property type="match status" value="1"/>
</dbReference>
<evidence type="ECO:0000256" key="2">
    <source>
        <dbReference type="SAM" id="Coils"/>
    </source>
</evidence>
<feature type="compositionally biased region" description="Basic and acidic residues" evidence="3">
    <location>
        <begin position="134"/>
        <end position="152"/>
    </location>
</feature>
<name>A0A0L0HFE3_SPIPD</name>
<evidence type="ECO:0000313" key="5">
    <source>
        <dbReference type="EMBL" id="KNC99513.1"/>
    </source>
</evidence>
<dbReference type="InterPro" id="IPR013087">
    <property type="entry name" value="Znf_C2H2_type"/>
</dbReference>
<feature type="compositionally biased region" description="Polar residues" evidence="3">
    <location>
        <begin position="74"/>
        <end position="86"/>
    </location>
</feature>
<keyword evidence="1" id="KW-0479">Metal-binding</keyword>
<dbReference type="GeneID" id="27688329"/>
<reference evidence="5 6" key="1">
    <citation type="submission" date="2009-08" db="EMBL/GenBank/DDBJ databases">
        <title>The Genome Sequence of Spizellomyces punctatus strain DAOM BR117.</title>
        <authorList>
            <consortium name="The Broad Institute Genome Sequencing Platform"/>
            <person name="Russ C."/>
            <person name="Cuomo C."/>
            <person name="Shea T."/>
            <person name="Young S.K."/>
            <person name="Zeng Q."/>
            <person name="Koehrsen M."/>
            <person name="Haas B."/>
            <person name="Borodovsky M."/>
            <person name="Guigo R."/>
            <person name="Alvarado L."/>
            <person name="Berlin A."/>
            <person name="Bochicchio J."/>
            <person name="Borenstein D."/>
            <person name="Chapman S."/>
            <person name="Chen Z."/>
            <person name="Engels R."/>
            <person name="Freedman E."/>
            <person name="Gellesch M."/>
            <person name="Goldberg J."/>
            <person name="Griggs A."/>
            <person name="Gujja S."/>
            <person name="Heiman D."/>
            <person name="Hepburn T."/>
            <person name="Howarth C."/>
            <person name="Jen D."/>
            <person name="Larson L."/>
            <person name="Lewis B."/>
            <person name="Mehta T."/>
            <person name="Park D."/>
            <person name="Pearson M."/>
            <person name="Roberts A."/>
            <person name="Saif S."/>
            <person name="Shenoy N."/>
            <person name="Sisk P."/>
            <person name="Stolte C."/>
            <person name="Sykes S."/>
            <person name="Thomson T."/>
            <person name="Walk T."/>
            <person name="White J."/>
            <person name="Yandava C."/>
            <person name="Burger G."/>
            <person name="Gray M.W."/>
            <person name="Holland P.W.H."/>
            <person name="King N."/>
            <person name="Lang F.B.F."/>
            <person name="Roger A.J."/>
            <person name="Ruiz-Trillo I."/>
            <person name="Lander E."/>
            <person name="Nusbaum C."/>
        </authorList>
    </citation>
    <scope>NUCLEOTIDE SEQUENCE [LARGE SCALE GENOMIC DNA]</scope>
    <source>
        <strain evidence="5 6">DAOM BR117</strain>
    </source>
</reference>
<dbReference type="RefSeq" id="XP_016607553.1">
    <property type="nucleotide sequence ID" value="XM_016753143.1"/>
</dbReference>
<evidence type="ECO:0000256" key="1">
    <source>
        <dbReference type="PROSITE-ProRule" id="PRU00042"/>
    </source>
</evidence>
<dbReference type="Proteomes" id="UP000053201">
    <property type="component" value="Unassembled WGS sequence"/>
</dbReference>
<dbReference type="EMBL" id="KQ257457">
    <property type="protein sequence ID" value="KNC99513.1"/>
    <property type="molecule type" value="Genomic_DNA"/>
</dbReference>
<dbReference type="InParanoid" id="A0A0L0HFE3"/>
<keyword evidence="6" id="KW-1185">Reference proteome</keyword>
<feature type="domain" description="C2H2-type" evidence="4">
    <location>
        <begin position="24"/>
        <end position="54"/>
    </location>
</feature>
<keyword evidence="2" id="KW-0175">Coiled coil</keyword>
<evidence type="ECO:0000256" key="3">
    <source>
        <dbReference type="SAM" id="MobiDB-lite"/>
    </source>
</evidence>
<keyword evidence="1" id="KW-0863">Zinc-finger</keyword>
<feature type="region of interest" description="Disordered" evidence="3">
    <location>
        <begin position="58"/>
        <end position="152"/>
    </location>
</feature>
<sequence length="258" mass="29147">MMLALSVNSPLTVNTSPSSSGERYMCPVKSCRQLFQYRETLAQHSRSRHNRTYEPIVLDSTQEAPAPQPRPARNGSNAPRRSTDLSSPDAAPIPRELGSLSEPGSDSSVQPRISTRSKKRKVDAPPPPSKRPKRGNDRKAVDEEPVHEESSELWKEIQQFDEHAKLMTKYEYWMNRYQQDLHDIMDRYKAMAANEPNPASIINPFADRIRELEVEGQALKSRIQRVAENVETGVLASLRSQLAEKERARREATEAGDG</sequence>
<keyword evidence="1" id="KW-0862">Zinc</keyword>
<feature type="region of interest" description="Disordered" evidence="3">
    <location>
        <begin position="1"/>
        <end position="24"/>
    </location>
</feature>
<proteinExistence type="predicted"/>
<organism evidence="5 6">
    <name type="scientific">Spizellomyces punctatus (strain DAOM BR117)</name>
    <dbReference type="NCBI Taxonomy" id="645134"/>
    <lineage>
        <taxon>Eukaryota</taxon>
        <taxon>Fungi</taxon>
        <taxon>Fungi incertae sedis</taxon>
        <taxon>Chytridiomycota</taxon>
        <taxon>Chytridiomycota incertae sedis</taxon>
        <taxon>Chytridiomycetes</taxon>
        <taxon>Spizellomycetales</taxon>
        <taxon>Spizellomycetaceae</taxon>
        <taxon>Spizellomyces</taxon>
    </lineage>
</organism>
<evidence type="ECO:0000259" key="4">
    <source>
        <dbReference type="PROSITE" id="PS50157"/>
    </source>
</evidence>
<gene>
    <name evidence="5" type="ORF">SPPG_04904</name>
</gene>